<dbReference type="Gene3D" id="3.40.50.10330">
    <property type="entry name" value="Probable inorganic polyphosphate/atp-NAD kinase, domain 1"/>
    <property type="match status" value="1"/>
</dbReference>
<sequence length="296" mass="32551">MNQTNTLVVFNPLPQRTRGQRLQRLCQALDAAQRSYTLLATDADLKTTAASIQQQLAGADNLIVVGGDGTLHQVVNALALLKKPPVLSLVPAGTGNDFARGWLIPKQPIDAVIHCAVYGDPEPLDVGCVNDRYFINSVGVGFDGDLTKRLAGSKSWWPQLTYLLCALRQLFRYRGVPIQYRDAPTDIEPIQNQSTLLLVVANSPYFGAGMHIAPHAQHDSGELAWVHINECNLVTKLWSFASIYTGKHIRNKIVTQGQLNKLHIETVGVPMQADGEYIGCTPAHITSIPQRLTMRR</sequence>
<evidence type="ECO:0000259" key="5">
    <source>
        <dbReference type="PROSITE" id="PS50146"/>
    </source>
</evidence>
<dbReference type="PANTHER" id="PTHR12358">
    <property type="entry name" value="SPHINGOSINE KINASE"/>
    <property type="match status" value="1"/>
</dbReference>
<dbReference type="PROSITE" id="PS50146">
    <property type="entry name" value="DAGK"/>
    <property type="match status" value="1"/>
</dbReference>
<organism evidence="6 7">
    <name type="scientific">Aliidiomarina taiwanensis</name>
    <dbReference type="NCBI Taxonomy" id="946228"/>
    <lineage>
        <taxon>Bacteria</taxon>
        <taxon>Pseudomonadati</taxon>
        <taxon>Pseudomonadota</taxon>
        <taxon>Gammaproteobacteria</taxon>
        <taxon>Alteromonadales</taxon>
        <taxon>Idiomarinaceae</taxon>
        <taxon>Aliidiomarina</taxon>
    </lineage>
</organism>
<dbReference type="SMART" id="SM00046">
    <property type="entry name" value="DAGKc"/>
    <property type="match status" value="1"/>
</dbReference>
<dbReference type="Proteomes" id="UP000286976">
    <property type="component" value="Unassembled WGS sequence"/>
</dbReference>
<dbReference type="SUPFAM" id="SSF111331">
    <property type="entry name" value="NAD kinase/diacylglycerol kinase-like"/>
    <property type="match status" value="1"/>
</dbReference>
<dbReference type="AlphaFoldDB" id="A0A432X9L0"/>
<protein>
    <recommendedName>
        <fullName evidence="5">DAGKc domain-containing protein</fullName>
    </recommendedName>
</protein>
<evidence type="ECO:0000256" key="1">
    <source>
        <dbReference type="ARBA" id="ARBA00022679"/>
    </source>
</evidence>
<dbReference type="InterPro" id="IPR017438">
    <property type="entry name" value="ATP-NAD_kinase_N"/>
</dbReference>
<keyword evidence="7" id="KW-1185">Reference proteome</keyword>
<reference evidence="6 7" key="1">
    <citation type="journal article" date="2011" name="Front. Microbiol.">
        <title>Genomic signatures of strain selection and enhancement in Bacillus atrophaeus var. globigii, a historical biowarfare simulant.</title>
        <authorList>
            <person name="Gibbons H.S."/>
            <person name="Broomall S.M."/>
            <person name="McNew L.A."/>
            <person name="Daligault H."/>
            <person name="Chapman C."/>
            <person name="Bruce D."/>
            <person name="Karavis M."/>
            <person name="Krepps M."/>
            <person name="McGregor P.A."/>
            <person name="Hong C."/>
            <person name="Park K.H."/>
            <person name="Akmal A."/>
            <person name="Feldman A."/>
            <person name="Lin J.S."/>
            <person name="Chang W.E."/>
            <person name="Higgs B.W."/>
            <person name="Demirev P."/>
            <person name="Lindquist J."/>
            <person name="Liem A."/>
            <person name="Fochler E."/>
            <person name="Read T.D."/>
            <person name="Tapia R."/>
            <person name="Johnson S."/>
            <person name="Bishop-Lilly K.A."/>
            <person name="Detter C."/>
            <person name="Han C."/>
            <person name="Sozhamannan S."/>
            <person name="Rosenzweig C.N."/>
            <person name="Skowronski E.W."/>
        </authorList>
    </citation>
    <scope>NUCLEOTIDE SEQUENCE [LARGE SCALE GENOMIC DNA]</scope>
    <source>
        <strain evidence="6 7">AIT1</strain>
    </source>
</reference>
<dbReference type="NCBIfam" id="TIGR00147">
    <property type="entry name" value="YegS/Rv2252/BmrU family lipid kinase"/>
    <property type="match status" value="1"/>
</dbReference>
<proteinExistence type="predicted"/>
<evidence type="ECO:0000256" key="4">
    <source>
        <dbReference type="ARBA" id="ARBA00022840"/>
    </source>
</evidence>
<keyword evidence="4" id="KW-0067">ATP-binding</keyword>
<keyword evidence="1" id="KW-0808">Transferase</keyword>
<dbReference type="InterPro" id="IPR005218">
    <property type="entry name" value="Diacylglycerol/lipid_kinase"/>
</dbReference>
<keyword evidence="2" id="KW-0547">Nucleotide-binding</keyword>
<dbReference type="Pfam" id="PF19279">
    <property type="entry name" value="YegS_C"/>
    <property type="match status" value="1"/>
</dbReference>
<dbReference type="InterPro" id="IPR050187">
    <property type="entry name" value="Lipid_Phosphate_FormReg"/>
</dbReference>
<dbReference type="EMBL" id="PIPQ01000001">
    <property type="protein sequence ID" value="RUO44000.1"/>
    <property type="molecule type" value="Genomic_DNA"/>
</dbReference>
<evidence type="ECO:0000313" key="7">
    <source>
        <dbReference type="Proteomes" id="UP000286976"/>
    </source>
</evidence>
<feature type="domain" description="DAGKc" evidence="5">
    <location>
        <begin position="1"/>
        <end position="133"/>
    </location>
</feature>
<dbReference type="InterPro" id="IPR016064">
    <property type="entry name" value="NAD/diacylglycerol_kinase_sf"/>
</dbReference>
<dbReference type="GO" id="GO:0008654">
    <property type="term" value="P:phospholipid biosynthetic process"/>
    <property type="evidence" value="ECO:0007669"/>
    <property type="project" value="InterPro"/>
</dbReference>
<dbReference type="InterPro" id="IPR001206">
    <property type="entry name" value="Diacylglycerol_kinase_cat_dom"/>
</dbReference>
<comment type="caution">
    <text evidence="6">The sequence shown here is derived from an EMBL/GenBank/DDBJ whole genome shotgun (WGS) entry which is preliminary data.</text>
</comment>
<dbReference type="InterPro" id="IPR045540">
    <property type="entry name" value="YegS/DAGK_C"/>
</dbReference>
<evidence type="ECO:0000313" key="6">
    <source>
        <dbReference type="EMBL" id="RUO44000.1"/>
    </source>
</evidence>
<keyword evidence="3" id="KW-0418">Kinase</keyword>
<evidence type="ECO:0000256" key="3">
    <source>
        <dbReference type="ARBA" id="ARBA00022777"/>
    </source>
</evidence>
<gene>
    <name evidence="6" type="ORF">CWE15_02120</name>
</gene>
<evidence type="ECO:0000256" key="2">
    <source>
        <dbReference type="ARBA" id="ARBA00022741"/>
    </source>
</evidence>
<dbReference type="GO" id="GO:0016301">
    <property type="term" value="F:kinase activity"/>
    <property type="evidence" value="ECO:0007669"/>
    <property type="project" value="UniProtKB-KW"/>
</dbReference>
<dbReference type="PANTHER" id="PTHR12358:SF54">
    <property type="entry name" value="SPHINGOSINE KINASE RELATED PROTEIN"/>
    <property type="match status" value="1"/>
</dbReference>
<accession>A0A432X9L0</accession>
<dbReference type="OrthoDB" id="142078at2"/>
<dbReference type="Pfam" id="PF00781">
    <property type="entry name" value="DAGK_cat"/>
    <property type="match status" value="1"/>
</dbReference>
<dbReference type="RefSeq" id="WP_126756396.1">
    <property type="nucleotide sequence ID" value="NZ_PIPQ01000001.1"/>
</dbReference>
<dbReference type="Gene3D" id="2.60.200.40">
    <property type="match status" value="1"/>
</dbReference>
<dbReference type="GO" id="GO:0005524">
    <property type="term" value="F:ATP binding"/>
    <property type="evidence" value="ECO:0007669"/>
    <property type="project" value="UniProtKB-KW"/>
</dbReference>
<name>A0A432X9L0_9GAMM</name>